<dbReference type="AlphaFoldDB" id="A0A6F8T0V7"/>
<sequence length="198" mass="23293">MTHNLHMHGFHIIDDFLEVQHCRSLHKLAKEMHHQGLFKSARVGPLVHVQHDKTIRTDEIYWLDEGSVEPSVHAYLKQTTQVANILNQFLFLGLIEFETHFAAYQSGAFYKKHIDQFATKKTRKISCVYYLNEDWREEFGGELTLYDKEQQLIQKVSPLANRFICFKSELPHEVCLTHQPRYSIAGWMKTRSMSEMVL</sequence>
<dbReference type="InterPro" id="IPR051559">
    <property type="entry name" value="HIF_prolyl_hydroxylases"/>
</dbReference>
<name>A0A6F8T0V7_9GAMM</name>
<reference evidence="6" key="1">
    <citation type="journal article" date="2020" name="Microbiol. Resour. Announc.">
        <title>Complete Genome Sequence of Novel Psychrotolerant Legionella Strain TUM19329, Isolated from Antarctic Lake Sediment.</title>
        <authorList>
            <person name="Shimada S."/>
            <person name="Nakai R."/>
            <person name="Aoki K."/>
            <person name="Shimoeda N."/>
            <person name="Ohno G."/>
            <person name="Miyazaki Y."/>
            <person name="Kudoh S."/>
            <person name="Imura S."/>
            <person name="Watanabe K."/>
            <person name="Ishii Y."/>
            <person name="Tateda K."/>
        </authorList>
    </citation>
    <scope>NUCLEOTIDE SEQUENCE [LARGE SCALE GENOMIC DNA]</scope>
    <source>
        <strain evidence="6">TUM19329</strain>
    </source>
</reference>
<evidence type="ECO:0000259" key="5">
    <source>
        <dbReference type="SMART" id="SM00702"/>
    </source>
</evidence>
<protein>
    <recommendedName>
        <fullName evidence="5">Prolyl 4-hydroxylase alpha subunit domain-containing protein</fullName>
    </recommendedName>
</protein>
<dbReference type="PANTHER" id="PTHR12907:SF26">
    <property type="entry name" value="HIF PROLYL HYDROXYLASE, ISOFORM C"/>
    <property type="match status" value="1"/>
</dbReference>
<dbReference type="SMART" id="SM00702">
    <property type="entry name" value="P4Hc"/>
    <property type="match status" value="1"/>
</dbReference>
<proteinExistence type="predicted"/>
<dbReference type="GO" id="GO:0071456">
    <property type="term" value="P:cellular response to hypoxia"/>
    <property type="evidence" value="ECO:0007669"/>
    <property type="project" value="TreeGrafter"/>
</dbReference>
<evidence type="ECO:0000256" key="4">
    <source>
        <dbReference type="ARBA" id="ARBA00023002"/>
    </source>
</evidence>
<organism evidence="6 7">
    <name type="scientific">Legionella antarctica</name>
    <dbReference type="NCBI Taxonomy" id="2708020"/>
    <lineage>
        <taxon>Bacteria</taxon>
        <taxon>Pseudomonadati</taxon>
        <taxon>Pseudomonadota</taxon>
        <taxon>Gammaproteobacteria</taxon>
        <taxon>Legionellales</taxon>
        <taxon>Legionellaceae</taxon>
        <taxon>Legionella</taxon>
    </lineage>
</organism>
<dbReference type="Gene3D" id="2.60.120.620">
    <property type="entry name" value="q2cbj1_9rhob like domain"/>
    <property type="match status" value="1"/>
</dbReference>
<evidence type="ECO:0000256" key="2">
    <source>
        <dbReference type="ARBA" id="ARBA00022896"/>
    </source>
</evidence>
<keyword evidence="3" id="KW-0223">Dioxygenase</keyword>
<dbReference type="GO" id="GO:0031543">
    <property type="term" value="F:peptidyl-proline dioxygenase activity"/>
    <property type="evidence" value="ECO:0007669"/>
    <property type="project" value="TreeGrafter"/>
</dbReference>
<evidence type="ECO:0000313" key="6">
    <source>
        <dbReference type="EMBL" id="BCA94069.1"/>
    </source>
</evidence>
<comment type="cofactor">
    <cofactor evidence="1">
        <name>L-ascorbate</name>
        <dbReference type="ChEBI" id="CHEBI:38290"/>
    </cofactor>
</comment>
<gene>
    <name evidence="6" type="ORF">TUM19329_04300</name>
</gene>
<dbReference type="InterPro" id="IPR006620">
    <property type="entry name" value="Pro_4_hyd_alph"/>
</dbReference>
<dbReference type="GO" id="GO:0031418">
    <property type="term" value="F:L-ascorbic acid binding"/>
    <property type="evidence" value="ECO:0007669"/>
    <property type="project" value="UniProtKB-KW"/>
</dbReference>
<dbReference type="Pfam" id="PF13640">
    <property type="entry name" value="2OG-FeII_Oxy_3"/>
    <property type="match status" value="1"/>
</dbReference>
<dbReference type="KEGG" id="lant:TUM19329_04300"/>
<evidence type="ECO:0000313" key="7">
    <source>
        <dbReference type="Proteomes" id="UP000502894"/>
    </source>
</evidence>
<evidence type="ECO:0000256" key="1">
    <source>
        <dbReference type="ARBA" id="ARBA00001961"/>
    </source>
</evidence>
<keyword evidence="2" id="KW-0847">Vitamin C</keyword>
<dbReference type="PANTHER" id="PTHR12907">
    <property type="entry name" value="EGL NINE HOMOLOG-RELATED"/>
    <property type="match status" value="1"/>
</dbReference>
<feature type="domain" description="Prolyl 4-hydroxylase alpha subunit" evidence="5">
    <location>
        <begin position="8"/>
        <end position="189"/>
    </location>
</feature>
<dbReference type="GO" id="GO:0008198">
    <property type="term" value="F:ferrous iron binding"/>
    <property type="evidence" value="ECO:0007669"/>
    <property type="project" value="TreeGrafter"/>
</dbReference>
<accession>A0A6F8T0V7</accession>
<evidence type="ECO:0000256" key="3">
    <source>
        <dbReference type="ARBA" id="ARBA00022964"/>
    </source>
</evidence>
<dbReference type="Proteomes" id="UP000502894">
    <property type="component" value="Chromosome"/>
</dbReference>
<keyword evidence="4" id="KW-0560">Oxidoreductase</keyword>
<dbReference type="InterPro" id="IPR044862">
    <property type="entry name" value="Pro_4_hyd_alph_FE2OG_OXY"/>
</dbReference>
<dbReference type="EMBL" id="AP022839">
    <property type="protein sequence ID" value="BCA94069.1"/>
    <property type="molecule type" value="Genomic_DNA"/>
</dbReference>
<keyword evidence="7" id="KW-1185">Reference proteome</keyword>